<dbReference type="Pfam" id="PF12911">
    <property type="entry name" value="OppC_N"/>
    <property type="match status" value="1"/>
</dbReference>
<reference evidence="9 10" key="1">
    <citation type="submission" date="2024-09" db="EMBL/GenBank/DDBJ databases">
        <authorList>
            <person name="Sun Q."/>
            <person name="Mori K."/>
        </authorList>
    </citation>
    <scope>NUCLEOTIDE SEQUENCE [LARGE SCALE GENOMIC DNA]</scope>
    <source>
        <strain evidence="9 10">NCAIM B.02610</strain>
    </source>
</reference>
<gene>
    <name evidence="9" type="ORF">ACFFHM_00615</name>
</gene>
<dbReference type="Pfam" id="PF00528">
    <property type="entry name" value="BPD_transp_1"/>
    <property type="match status" value="1"/>
</dbReference>
<dbReference type="RefSeq" id="WP_335958274.1">
    <property type="nucleotide sequence ID" value="NZ_JAXBLX010000001.1"/>
</dbReference>
<evidence type="ECO:0000259" key="8">
    <source>
        <dbReference type="PROSITE" id="PS50928"/>
    </source>
</evidence>
<keyword evidence="5 7" id="KW-1133">Transmembrane helix</keyword>
<evidence type="ECO:0000256" key="6">
    <source>
        <dbReference type="ARBA" id="ARBA00023136"/>
    </source>
</evidence>
<accession>A0ABV6K727</accession>
<feature type="transmembrane region" description="Helical" evidence="7">
    <location>
        <begin position="26"/>
        <end position="45"/>
    </location>
</feature>
<feature type="transmembrane region" description="Helical" evidence="7">
    <location>
        <begin position="125"/>
        <end position="147"/>
    </location>
</feature>
<keyword evidence="3" id="KW-1003">Cell membrane</keyword>
<comment type="subcellular location">
    <subcellularLocation>
        <location evidence="1 7">Cell membrane</location>
        <topology evidence="1 7">Multi-pass membrane protein</topology>
    </subcellularLocation>
</comment>
<dbReference type="SUPFAM" id="SSF161098">
    <property type="entry name" value="MetI-like"/>
    <property type="match status" value="1"/>
</dbReference>
<evidence type="ECO:0000313" key="10">
    <source>
        <dbReference type="Proteomes" id="UP001589838"/>
    </source>
</evidence>
<evidence type="ECO:0000256" key="7">
    <source>
        <dbReference type="RuleBase" id="RU363032"/>
    </source>
</evidence>
<feature type="transmembrane region" description="Helical" evidence="7">
    <location>
        <begin position="203"/>
        <end position="225"/>
    </location>
</feature>
<dbReference type="EMBL" id="JBHLUX010000001">
    <property type="protein sequence ID" value="MFC0469106.1"/>
    <property type="molecule type" value="Genomic_DNA"/>
</dbReference>
<evidence type="ECO:0000256" key="5">
    <source>
        <dbReference type="ARBA" id="ARBA00022989"/>
    </source>
</evidence>
<evidence type="ECO:0000256" key="2">
    <source>
        <dbReference type="ARBA" id="ARBA00022448"/>
    </source>
</evidence>
<dbReference type="Gene3D" id="1.10.3720.10">
    <property type="entry name" value="MetI-like"/>
    <property type="match status" value="1"/>
</dbReference>
<protein>
    <submittedName>
        <fullName evidence="9">ABC transporter permease</fullName>
    </submittedName>
</protein>
<dbReference type="InterPro" id="IPR050366">
    <property type="entry name" value="BP-dependent_transpt_permease"/>
</dbReference>
<dbReference type="Proteomes" id="UP001589838">
    <property type="component" value="Unassembled WGS sequence"/>
</dbReference>
<dbReference type="InterPro" id="IPR035906">
    <property type="entry name" value="MetI-like_sf"/>
</dbReference>
<dbReference type="PROSITE" id="PS50928">
    <property type="entry name" value="ABC_TM1"/>
    <property type="match status" value="1"/>
</dbReference>
<comment type="caution">
    <text evidence="9">The sequence shown here is derived from an EMBL/GenBank/DDBJ whole genome shotgun (WGS) entry which is preliminary data.</text>
</comment>
<comment type="similarity">
    <text evidence="7">Belongs to the binding-protein-dependent transport system permease family.</text>
</comment>
<evidence type="ECO:0000313" key="9">
    <source>
        <dbReference type="EMBL" id="MFC0469106.1"/>
    </source>
</evidence>
<feature type="transmembrane region" description="Helical" evidence="7">
    <location>
        <begin position="153"/>
        <end position="172"/>
    </location>
</feature>
<dbReference type="PANTHER" id="PTHR43386">
    <property type="entry name" value="OLIGOPEPTIDE TRANSPORT SYSTEM PERMEASE PROTEIN APPC"/>
    <property type="match status" value="1"/>
</dbReference>
<evidence type="ECO:0000256" key="1">
    <source>
        <dbReference type="ARBA" id="ARBA00004651"/>
    </source>
</evidence>
<organism evidence="9 10">
    <name type="scientific">Halalkalibacter kiskunsagensis</name>
    <dbReference type="NCBI Taxonomy" id="1548599"/>
    <lineage>
        <taxon>Bacteria</taxon>
        <taxon>Bacillati</taxon>
        <taxon>Bacillota</taxon>
        <taxon>Bacilli</taxon>
        <taxon>Bacillales</taxon>
        <taxon>Bacillaceae</taxon>
        <taxon>Halalkalibacter</taxon>
    </lineage>
</organism>
<dbReference type="PANTHER" id="PTHR43386:SF1">
    <property type="entry name" value="D,D-DIPEPTIDE TRANSPORT SYSTEM PERMEASE PROTEIN DDPC-RELATED"/>
    <property type="match status" value="1"/>
</dbReference>
<evidence type="ECO:0000256" key="3">
    <source>
        <dbReference type="ARBA" id="ARBA00022475"/>
    </source>
</evidence>
<feature type="transmembrane region" description="Helical" evidence="7">
    <location>
        <begin position="256"/>
        <end position="277"/>
    </location>
</feature>
<keyword evidence="6 7" id="KW-0472">Membrane</keyword>
<proteinExistence type="inferred from homology"/>
<dbReference type="CDD" id="cd06261">
    <property type="entry name" value="TM_PBP2"/>
    <property type="match status" value="1"/>
</dbReference>
<feature type="transmembrane region" description="Helical" evidence="7">
    <location>
        <begin position="86"/>
        <end position="113"/>
    </location>
</feature>
<sequence length="294" mass="31659">MLPKQNSKTTLVKWCKLLLVSKTGSFGIGIVLLVALTALFAPVLAPHDASEVNLAAASLPPVWLDGGQSEHFLGTDRLGRDLLSRIIYGSQISLLVGISSVLVAGLIGIPIGLISGYYGGWIDSVFMRIVDANIAIPVILIALFILGFLNPSLFMFILVVGIATWYTYARVVRSEVLSLKEREYVKAAKSIGVKDYMIFLRHLLPNVTSSIIVISTLSVATTIMVESSLSFLGLGPSAITWGALLSDGREYLATSWWIATFPGIAITITVLGIILLGDWLRDVLDPQSQGSARS</sequence>
<dbReference type="InterPro" id="IPR000515">
    <property type="entry name" value="MetI-like"/>
</dbReference>
<keyword evidence="10" id="KW-1185">Reference proteome</keyword>
<keyword evidence="2 7" id="KW-0813">Transport</keyword>
<feature type="domain" description="ABC transmembrane type-1" evidence="8">
    <location>
        <begin position="90"/>
        <end position="277"/>
    </location>
</feature>
<name>A0ABV6K727_9BACI</name>
<dbReference type="InterPro" id="IPR025966">
    <property type="entry name" value="OppC_N"/>
</dbReference>
<evidence type="ECO:0000256" key="4">
    <source>
        <dbReference type="ARBA" id="ARBA00022692"/>
    </source>
</evidence>
<keyword evidence="4 7" id="KW-0812">Transmembrane</keyword>